<evidence type="ECO:0000259" key="1">
    <source>
        <dbReference type="Pfam" id="PF16117"/>
    </source>
</evidence>
<name>A0A3D8YG58_9BACT</name>
<dbReference type="RefSeq" id="WP_115829855.1">
    <property type="nucleotide sequence ID" value="NZ_QNUL01000003.1"/>
</dbReference>
<evidence type="ECO:0000313" key="3">
    <source>
        <dbReference type="Proteomes" id="UP000256373"/>
    </source>
</evidence>
<dbReference type="AlphaFoldDB" id="A0A3D8YG58"/>
<accession>A0A3D8YG58</accession>
<proteinExistence type="predicted"/>
<dbReference type="InterPro" id="IPR032269">
    <property type="entry name" value="DUF4833"/>
</dbReference>
<dbReference type="Pfam" id="PF16117">
    <property type="entry name" value="DUF4833"/>
    <property type="match status" value="1"/>
</dbReference>
<feature type="domain" description="DUF4833" evidence="1">
    <location>
        <begin position="51"/>
        <end position="188"/>
    </location>
</feature>
<gene>
    <name evidence="2" type="ORF">DSL64_06535</name>
</gene>
<organism evidence="2 3">
    <name type="scientific">Dyadobacter luteus</name>
    <dbReference type="NCBI Taxonomy" id="2259619"/>
    <lineage>
        <taxon>Bacteria</taxon>
        <taxon>Pseudomonadati</taxon>
        <taxon>Bacteroidota</taxon>
        <taxon>Cytophagia</taxon>
        <taxon>Cytophagales</taxon>
        <taxon>Spirosomataceae</taxon>
        <taxon>Dyadobacter</taxon>
    </lineage>
</organism>
<dbReference type="EMBL" id="QNUL01000003">
    <property type="protein sequence ID" value="REA63267.1"/>
    <property type="molecule type" value="Genomic_DNA"/>
</dbReference>
<dbReference type="OrthoDB" id="9785831at2"/>
<keyword evidence="3" id="KW-1185">Reference proteome</keyword>
<dbReference type="Proteomes" id="UP000256373">
    <property type="component" value="Unassembled WGS sequence"/>
</dbReference>
<comment type="caution">
    <text evidence="2">The sequence shown here is derived from an EMBL/GenBank/DDBJ whole genome shotgun (WGS) entry which is preliminary data.</text>
</comment>
<reference evidence="2 3" key="1">
    <citation type="submission" date="2018-07" db="EMBL/GenBank/DDBJ databases">
        <title>Dyadobacter roseus sp. nov., isolated from rose rhizosphere soil.</title>
        <authorList>
            <person name="Chen L."/>
        </authorList>
    </citation>
    <scope>NUCLEOTIDE SEQUENCE [LARGE SCALE GENOMIC DNA]</scope>
    <source>
        <strain evidence="2 3">RS19</strain>
    </source>
</reference>
<evidence type="ECO:0000313" key="2">
    <source>
        <dbReference type="EMBL" id="REA63267.1"/>
    </source>
</evidence>
<sequence>MKYVISILIISLIPFLFSFKGTNLDKSVEKGSLADPDTFPVPGREVPGLLFYIQRDPNTNTIVYELNRDAQGQVKEKDPVSTFWIRYPEGGGRKDLNYLQRKFAYGINSKSIGNGDFELRSVAYSKLPLYLRKDSKNKYHVYADIGTRKCILSRVFIRIDGGTFWSPNVLYIELKGTEIATGKTIVQRIKPS</sequence>
<protein>
    <submittedName>
        <fullName evidence="2">DUF4833 domain-containing protein</fullName>
    </submittedName>
</protein>